<evidence type="ECO:0000256" key="2">
    <source>
        <dbReference type="ARBA" id="ARBA00008156"/>
    </source>
</evidence>
<sequence length="819" mass="87948">MQQKQSRGAGHVLLLLYTIIAAVIGLVLVYLGWRLLSVGGSAYYAVMGIAILIFAGLLALHRRLAIWVFAAMAVATLVWGLWEAGWDGWALVPRYNLLIVMGLVLWALQAPVRRLTTRNGTTITRMAYGLATGGISLLMLAVLLIPLFDNPYVETASADSVSSRPRQNYGSRTIDGTNGQVAAANDAGSWTAYGGSNLAQKFAPSGQITPANAGKLEQAWEFHTGDMPPEGSTLNWAGESTPLMIGRTLYTCSPTGQVFALDAATGKEKWRFDPKTDAKALENNGIVICRGVSYYQAPQALAQCGARIVWGTMDSRLLAVDAQTGEPCRDFGDNGQVDLTEGIGPTVPGFVAVTSPPAIVDGVAIVGHKISDGQDYRAPSGVVRGFDAVTGKIRWVWDLARPGVNTPPAEGEQYRYGTPNVWTLISADEGLGLVYVGTGNASGDFYGAKRSKEDDEFNSAVVALDVKTGAVRWHFQTVHHDIWDFDIGPQPTLTDWQTPGGPRPAIIQATKSGMIFVLDRETGAPLMPVQEIPVPTKAGVPNERVAPTQPISPGMPNTVGAPGKDFETLTEASTWGISPFDQALCRIHFRKMRYEGLFTPPALGEGSIGYPGNHGGMNWGGLSVDPDRGIMVINTERLPYQIFLIPRDETKGAKSIFQNSGHRPKIMPQIGLPYGAVKRPWMSGLNLPCIAPPYGYLAAIDMRTQDILWRRPLGTGYDQGPMGIKSHIKLEMGTPSDSGAMTTAGGVTFIGAAMDNFMRAFDTQTGKLLWEQRVDAGTGATPMSYELDGRQYVVAYIGGNGSMGTKIGDGVVAWALPAQ</sequence>
<feature type="transmembrane region" description="Helical" evidence="4">
    <location>
        <begin position="88"/>
        <end position="108"/>
    </location>
</feature>
<feature type="transmembrane region" description="Helical" evidence="4">
    <location>
        <begin position="12"/>
        <end position="36"/>
    </location>
</feature>
<feature type="transmembrane region" description="Helical" evidence="4">
    <location>
        <begin position="42"/>
        <end position="59"/>
    </location>
</feature>
<feature type="transmembrane region" description="Helical" evidence="4">
    <location>
        <begin position="64"/>
        <end position="82"/>
    </location>
</feature>
<dbReference type="AlphaFoldDB" id="A0A1M5PXR5"/>
<dbReference type="OrthoDB" id="9794322at2"/>
<dbReference type="STRING" id="658167.SAMN04488135_102100"/>
<comment type="similarity">
    <text evidence="2">Belongs to the bacterial PQQ dehydrogenase family.</text>
</comment>
<evidence type="ECO:0000313" key="7">
    <source>
        <dbReference type="Proteomes" id="UP000184226"/>
    </source>
</evidence>
<keyword evidence="3" id="KW-0560">Oxidoreductase</keyword>
<keyword evidence="4" id="KW-1133">Transmembrane helix</keyword>
<evidence type="ECO:0000256" key="4">
    <source>
        <dbReference type="SAM" id="Phobius"/>
    </source>
</evidence>
<dbReference type="Proteomes" id="UP000184226">
    <property type="component" value="Unassembled WGS sequence"/>
</dbReference>
<dbReference type="CDD" id="cd10280">
    <property type="entry name" value="PQQ_mGDH"/>
    <property type="match status" value="1"/>
</dbReference>
<name>A0A1M5PXR5_9BURK</name>
<feature type="transmembrane region" description="Helical" evidence="4">
    <location>
        <begin position="128"/>
        <end position="148"/>
    </location>
</feature>
<dbReference type="GO" id="GO:0016020">
    <property type="term" value="C:membrane"/>
    <property type="evidence" value="ECO:0007669"/>
    <property type="project" value="InterPro"/>
</dbReference>
<dbReference type="NCBIfam" id="TIGR03074">
    <property type="entry name" value="PQQ_membr_DH"/>
    <property type="match status" value="1"/>
</dbReference>
<dbReference type="InterPro" id="IPR017511">
    <property type="entry name" value="PQQ_mDH"/>
</dbReference>
<feature type="domain" description="Pyrrolo-quinoline quinone repeat" evidence="5">
    <location>
        <begin position="190"/>
        <end position="793"/>
    </location>
</feature>
<dbReference type="InterPro" id="IPR002372">
    <property type="entry name" value="PQQ_rpt_dom"/>
</dbReference>
<reference evidence="6 7" key="1">
    <citation type="submission" date="2016-11" db="EMBL/GenBank/DDBJ databases">
        <authorList>
            <person name="Jaros S."/>
            <person name="Januszkiewicz K."/>
            <person name="Wedrychowicz H."/>
        </authorList>
    </citation>
    <scope>NUCLEOTIDE SEQUENCE [LARGE SCALE GENOMIC DNA]</scope>
    <source>
        <strain evidence="6 7">CGMCC 1.10190</strain>
    </source>
</reference>
<dbReference type="InterPro" id="IPR018391">
    <property type="entry name" value="PQQ_b-propeller_rpt"/>
</dbReference>
<protein>
    <submittedName>
        <fullName evidence="6">Quinoprotein glucose dehydrogenase</fullName>
    </submittedName>
</protein>
<evidence type="ECO:0000313" key="6">
    <source>
        <dbReference type="EMBL" id="SHH06817.1"/>
    </source>
</evidence>
<comment type="cofactor">
    <cofactor evidence="1">
        <name>pyrroloquinoline quinone</name>
        <dbReference type="ChEBI" id="CHEBI:58442"/>
    </cofactor>
</comment>
<evidence type="ECO:0000256" key="3">
    <source>
        <dbReference type="ARBA" id="ARBA00023002"/>
    </source>
</evidence>
<dbReference type="SUPFAM" id="SSF50998">
    <property type="entry name" value="Quinoprotein alcohol dehydrogenase-like"/>
    <property type="match status" value="1"/>
</dbReference>
<accession>A0A1M5PXR5</accession>
<gene>
    <name evidence="6" type="ORF">SAMN04488135_102100</name>
</gene>
<proteinExistence type="inferred from homology"/>
<dbReference type="RefSeq" id="WP_073101758.1">
    <property type="nucleotide sequence ID" value="NZ_FQXE01000002.1"/>
</dbReference>
<organism evidence="6 7">
    <name type="scientific">Pollutimonas bauzanensis</name>
    <dbReference type="NCBI Taxonomy" id="658167"/>
    <lineage>
        <taxon>Bacteria</taxon>
        <taxon>Pseudomonadati</taxon>
        <taxon>Pseudomonadota</taxon>
        <taxon>Betaproteobacteria</taxon>
        <taxon>Burkholderiales</taxon>
        <taxon>Alcaligenaceae</taxon>
        <taxon>Pollutimonas</taxon>
    </lineage>
</organism>
<dbReference type="PANTHER" id="PTHR32303">
    <property type="entry name" value="QUINOPROTEIN ALCOHOL DEHYDROGENASE (CYTOCHROME C)"/>
    <property type="match status" value="1"/>
</dbReference>
<dbReference type="GO" id="GO:0008876">
    <property type="term" value="F:quinoprotein glucose dehydrogenase activity"/>
    <property type="evidence" value="ECO:0007669"/>
    <property type="project" value="TreeGrafter"/>
</dbReference>
<dbReference type="PANTHER" id="PTHR32303:SF4">
    <property type="entry name" value="QUINOPROTEIN GLUCOSE DEHYDROGENASE"/>
    <property type="match status" value="1"/>
</dbReference>
<dbReference type="Pfam" id="PF01011">
    <property type="entry name" value="PQQ"/>
    <property type="match status" value="1"/>
</dbReference>
<keyword evidence="4" id="KW-0472">Membrane</keyword>
<keyword evidence="7" id="KW-1185">Reference proteome</keyword>
<dbReference type="Gene3D" id="2.140.10.10">
    <property type="entry name" value="Quinoprotein alcohol dehydrogenase-like superfamily"/>
    <property type="match status" value="2"/>
</dbReference>
<evidence type="ECO:0000256" key="1">
    <source>
        <dbReference type="ARBA" id="ARBA00001931"/>
    </source>
</evidence>
<dbReference type="SMART" id="SM00564">
    <property type="entry name" value="PQQ"/>
    <property type="match status" value="4"/>
</dbReference>
<dbReference type="GO" id="GO:0048038">
    <property type="term" value="F:quinone binding"/>
    <property type="evidence" value="ECO:0007669"/>
    <property type="project" value="InterPro"/>
</dbReference>
<evidence type="ECO:0000259" key="5">
    <source>
        <dbReference type="Pfam" id="PF01011"/>
    </source>
</evidence>
<dbReference type="EMBL" id="FQXE01000002">
    <property type="protein sequence ID" value="SHH06817.1"/>
    <property type="molecule type" value="Genomic_DNA"/>
</dbReference>
<keyword evidence="4" id="KW-0812">Transmembrane</keyword>
<dbReference type="InterPro" id="IPR011047">
    <property type="entry name" value="Quinoprotein_ADH-like_sf"/>
</dbReference>